<reference evidence="2 3" key="1">
    <citation type="submission" date="2018-12" db="EMBL/GenBank/DDBJ databases">
        <title>Rubrispira sanarue gen. nov., sp., nov., a member of the order Silvanigrellales, isolated from a brackish lake in Hamamatsu Japan.</title>
        <authorList>
            <person name="Maejima Y."/>
            <person name="Iino T."/>
            <person name="Muraguchi Y."/>
            <person name="Fukuda K."/>
            <person name="Nojiri H."/>
            <person name="Ohkuma M."/>
            <person name="Moriuchi R."/>
            <person name="Dohra H."/>
            <person name="Kimbara K."/>
            <person name="Shintani M."/>
        </authorList>
    </citation>
    <scope>NUCLEOTIDE SEQUENCE [LARGE SCALE GENOMIC DNA]</scope>
    <source>
        <strain evidence="2 3">RF1110005</strain>
    </source>
</reference>
<feature type="chain" id="PRO_5020870957" description="Secreted protein" evidence="1">
    <location>
        <begin position="23"/>
        <end position="125"/>
    </location>
</feature>
<sequence>MSKNAKLTLLFSSLFLSNIAIAGGPNVVNKCDFKGVNHPENSNGVMFDEECQNAYVLPPEVGKVTVSAVQQNLNLGFCSTMKIDQNSLKQSTLIRESILLKINNMIKELDPLDKEKAKLFEILAN</sequence>
<evidence type="ECO:0000313" key="2">
    <source>
        <dbReference type="EMBL" id="BBH52508.1"/>
    </source>
</evidence>
<dbReference type="KEGG" id="sbf:JCM31447_09490"/>
<name>A0A4P2VJ55_FLUSA</name>
<dbReference type="AlphaFoldDB" id="A0A4P2VJ55"/>
<dbReference type="EMBL" id="AP019368">
    <property type="protein sequence ID" value="BBH52508.1"/>
    <property type="molecule type" value="Genomic_DNA"/>
</dbReference>
<feature type="signal peptide" evidence="1">
    <location>
        <begin position="1"/>
        <end position="22"/>
    </location>
</feature>
<evidence type="ECO:0000313" key="3">
    <source>
        <dbReference type="Proteomes" id="UP000291236"/>
    </source>
</evidence>
<dbReference type="Proteomes" id="UP000291236">
    <property type="component" value="Chromosome"/>
</dbReference>
<organism evidence="2 3">
    <name type="scientific">Fluviispira sanaruensis</name>
    <dbReference type="NCBI Taxonomy" id="2493639"/>
    <lineage>
        <taxon>Bacteria</taxon>
        <taxon>Pseudomonadati</taxon>
        <taxon>Bdellovibrionota</taxon>
        <taxon>Oligoflexia</taxon>
        <taxon>Silvanigrellales</taxon>
        <taxon>Silvanigrellaceae</taxon>
        <taxon>Fluviispira</taxon>
    </lineage>
</organism>
<keyword evidence="1" id="KW-0732">Signal</keyword>
<dbReference type="RefSeq" id="WP_130607076.1">
    <property type="nucleotide sequence ID" value="NZ_AP019368.1"/>
</dbReference>
<accession>A0A4P2VJ55</accession>
<protein>
    <recommendedName>
        <fullName evidence="4">Secreted protein</fullName>
    </recommendedName>
</protein>
<gene>
    <name evidence="2" type="ORF">JCM31447_09490</name>
</gene>
<evidence type="ECO:0008006" key="4">
    <source>
        <dbReference type="Google" id="ProtNLM"/>
    </source>
</evidence>
<evidence type="ECO:0000256" key="1">
    <source>
        <dbReference type="SAM" id="SignalP"/>
    </source>
</evidence>
<proteinExistence type="predicted"/>
<keyword evidence="3" id="KW-1185">Reference proteome</keyword>